<dbReference type="PROSITE" id="PS50883">
    <property type="entry name" value="EAL"/>
    <property type="match status" value="1"/>
</dbReference>
<dbReference type="Pfam" id="PF00563">
    <property type="entry name" value="EAL"/>
    <property type="match status" value="1"/>
</dbReference>
<accession>A0A3N0G4Y5</accession>
<proteinExistence type="predicted"/>
<dbReference type="EMBL" id="RJLR01000012">
    <property type="protein sequence ID" value="RNM07563.1"/>
    <property type="molecule type" value="Genomic_DNA"/>
</dbReference>
<organism evidence="2 3">
    <name type="scientific">Dickeya undicola</name>
    <dbReference type="NCBI Taxonomy" id="1577887"/>
    <lineage>
        <taxon>Bacteria</taxon>
        <taxon>Pseudomonadati</taxon>
        <taxon>Pseudomonadota</taxon>
        <taxon>Gammaproteobacteria</taxon>
        <taxon>Enterobacterales</taxon>
        <taxon>Pectobacteriaceae</taxon>
        <taxon>Dickeya</taxon>
    </lineage>
</organism>
<dbReference type="SMART" id="SM00052">
    <property type="entry name" value="EAL"/>
    <property type="match status" value="1"/>
</dbReference>
<dbReference type="Gene3D" id="3.20.20.450">
    <property type="entry name" value="EAL domain"/>
    <property type="match status" value="1"/>
</dbReference>
<dbReference type="InterPro" id="IPR001633">
    <property type="entry name" value="EAL_dom"/>
</dbReference>
<dbReference type="OrthoDB" id="8552213at2"/>
<protein>
    <submittedName>
        <fullName evidence="2">EAL domain-containing protein</fullName>
    </submittedName>
</protein>
<comment type="caution">
    <text evidence="2">The sequence shown here is derived from an EMBL/GenBank/DDBJ whole genome shotgun (WGS) entry which is preliminary data.</text>
</comment>
<feature type="domain" description="EAL" evidence="1">
    <location>
        <begin position="1"/>
        <end position="242"/>
    </location>
</feature>
<dbReference type="Proteomes" id="UP000276061">
    <property type="component" value="Unassembled WGS sequence"/>
</dbReference>
<dbReference type="AlphaFoldDB" id="A0A3N0G4Y5"/>
<evidence type="ECO:0000313" key="2">
    <source>
        <dbReference type="EMBL" id="RNM07563.1"/>
    </source>
</evidence>
<evidence type="ECO:0000259" key="1">
    <source>
        <dbReference type="PROSITE" id="PS50883"/>
    </source>
</evidence>
<reference evidence="2 3" key="1">
    <citation type="submission" date="2018-11" db="EMBL/GenBank/DDBJ databases">
        <title>Characterization of surface water Dickeya isolates.</title>
        <authorList>
            <person name="Van Gijsegem F."/>
            <person name="Pedron J."/>
        </authorList>
    </citation>
    <scope>NUCLEOTIDE SEQUENCE [LARGE SCALE GENOMIC DNA]</scope>
    <source>
        <strain evidence="2 3">FVG1-MFV-O17</strain>
    </source>
</reference>
<name>A0A3N0G4Y5_9GAMM</name>
<gene>
    <name evidence="2" type="ORF">EF878_06360</name>
</gene>
<evidence type="ECO:0000313" key="3">
    <source>
        <dbReference type="Proteomes" id="UP000276061"/>
    </source>
</evidence>
<sequence>MRIQLEVDYISQYLFSPIYHLDSRLLAVEMIGRFQSTAGNLSMPQEILLGILNHRQKRTLLREQLAILKEKSAWFINHQVTVLLKIDHILINFLISDEALGQEFRALPFLQLEINEGFPDICRGRDNSQLTKLSQSFHLWLDNFGSGKMTMKPFYDGLVASVKMDAAFINKLLTRPASVSIINPMLQVMRKHCPSLKVVAKGIDNIASFEKIGGLDINAVQGQLWPSLPPEALDHALMPVACYG</sequence>
<dbReference type="RefSeq" id="WP_123252279.1">
    <property type="nucleotide sequence ID" value="NZ_RJLR01000012.1"/>
</dbReference>
<dbReference type="SUPFAM" id="SSF141868">
    <property type="entry name" value="EAL domain-like"/>
    <property type="match status" value="1"/>
</dbReference>
<dbReference type="InterPro" id="IPR035919">
    <property type="entry name" value="EAL_sf"/>
</dbReference>